<protein>
    <submittedName>
        <fullName evidence="1">Uncharacterized protein</fullName>
    </submittedName>
</protein>
<sequence length="72" mass="8550">MRDESGIITKYPFYVLNDGCSVHQDSWKVTWTDTYVKVVISGEEQNDDQYILYFDGKEDFKQREMKRGTSEE</sequence>
<dbReference type="Proteomes" id="UP000606193">
    <property type="component" value="Unassembled WGS sequence"/>
</dbReference>
<keyword evidence="2" id="KW-1185">Reference proteome</keyword>
<gene>
    <name evidence="1" type="ORF">H8704_13845</name>
</gene>
<evidence type="ECO:0000313" key="1">
    <source>
        <dbReference type="EMBL" id="MBC8563679.1"/>
    </source>
</evidence>
<reference evidence="1 2" key="1">
    <citation type="submission" date="2020-08" db="EMBL/GenBank/DDBJ databases">
        <title>Genome public.</title>
        <authorList>
            <person name="Liu C."/>
            <person name="Sun Q."/>
        </authorList>
    </citation>
    <scope>NUCLEOTIDE SEQUENCE [LARGE SCALE GENOMIC DNA]</scope>
    <source>
        <strain evidence="1 2">NSJ-37</strain>
    </source>
</reference>
<evidence type="ECO:0000313" key="2">
    <source>
        <dbReference type="Proteomes" id="UP000606193"/>
    </source>
</evidence>
<proteinExistence type="predicted"/>
<dbReference type="EMBL" id="JACRSX010000042">
    <property type="protein sequence ID" value="MBC8563679.1"/>
    <property type="molecule type" value="Genomic_DNA"/>
</dbReference>
<dbReference type="RefSeq" id="WP_118680056.1">
    <property type="nucleotide sequence ID" value="NZ_JACRSX010000042.1"/>
</dbReference>
<name>A0ABR7N550_9FIRM</name>
<comment type="caution">
    <text evidence="1">The sequence shown here is derived from an EMBL/GenBank/DDBJ whole genome shotgun (WGS) entry which is preliminary data.</text>
</comment>
<organism evidence="1 2">
    <name type="scientific">Jutongia huaianensis</name>
    <dbReference type="NCBI Taxonomy" id="2763668"/>
    <lineage>
        <taxon>Bacteria</taxon>
        <taxon>Bacillati</taxon>
        <taxon>Bacillota</taxon>
        <taxon>Clostridia</taxon>
        <taxon>Lachnospirales</taxon>
        <taxon>Lachnospiraceae</taxon>
        <taxon>Jutongia</taxon>
    </lineage>
</organism>
<accession>A0ABR7N550</accession>